<organism evidence="5">
    <name type="scientific">mine drainage metagenome</name>
    <dbReference type="NCBI Taxonomy" id="410659"/>
    <lineage>
        <taxon>unclassified sequences</taxon>
        <taxon>metagenomes</taxon>
        <taxon>ecological metagenomes</taxon>
    </lineage>
</organism>
<feature type="domain" description="HTH araC/xylS-type" evidence="4">
    <location>
        <begin position="185"/>
        <end position="283"/>
    </location>
</feature>
<dbReference type="GO" id="GO:0003700">
    <property type="term" value="F:DNA-binding transcription factor activity"/>
    <property type="evidence" value="ECO:0007669"/>
    <property type="project" value="InterPro"/>
</dbReference>
<evidence type="ECO:0000259" key="4">
    <source>
        <dbReference type="PROSITE" id="PS01124"/>
    </source>
</evidence>
<evidence type="ECO:0000256" key="3">
    <source>
        <dbReference type="ARBA" id="ARBA00023163"/>
    </source>
</evidence>
<dbReference type="Pfam" id="PF12833">
    <property type="entry name" value="HTH_18"/>
    <property type="match status" value="1"/>
</dbReference>
<dbReference type="EMBL" id="MLJW01000016">
    <property type="protein sequence ID" value="OIR12803.1"/>
    <property type="molecule type" value="Genomic_DNA"/>
</dbReference>
<name>A0A1J5SXW8_9ZZZZ</name>
<reference evidence="5" key="1">
    <citation type="submission" date="2016-10" db="EMBL/GenBank/DDBJ databases">
        <title>Sequence of Gallionella enrichment culture.</title>
        <authorList>
            <person name="Poehlein A."/>
            <person name="Muehling M."/>
            <person name="Daniel R."/>
        </authorList>
    </citation>
    <scope>NUCLEOTIDE SEQUENCE</scope>
</reference>
<keyword evidence="1" id="KW-0805">Transcription regulation</keyword>
<dbReference type="GO" id="GO:0043565">
    <property type="term" value="F:sequence-specific DNA binding"/>
    <property type="evidence" value="ECO:0007669"/>
    <property type="project" value="InterPro"/>
</dbReference>
<dbReference type="PROSITE" id="PS00041">
    <property type="entry name" value="HTH_ARAC_FAMILY_1"/>
    <property type="match status" value="1"/>
</dbReference>
<dbReference type="AlphaFoldDB" id="A0A1J5SXW8"/>
<dbReference type="InterPro" id="IPR009057">
    <property type="entry name" value="Homeodomain-like_sf"/>
</dbReference>
<dbReference type="InterPro" id="IPR018060">
    <property type="entry name" value="HTH_AraC"/>
</dbReference>
<dbReference type="PANTHER" id="PTHR43280:SF34">
    <property type="entry name" value="ARAC-FAMILY TRANSCRIPTIONAL REGULATOR"/>
    <property type="match status" value="1"/>
</dbReference>
<proteinExistence type="predicted"/>
<evidence type="ECO:0000256" key="2">
    <source>
        <dbReference type="ARBA" id="ARBA00023125"/>
    </source>
</evidence>
<dbReference type="InterPro" id="IPR011051">
    <property type="entry name" value="RmlC_Cupin_sf"/>
</dbReference>
<dbReference type="Gene3D" id="2.60.120.10">
    <property type="entry name" value="Jelly Rolls"/>
    <property type="match status" value="1"/>
</dbReference>
<comment type="caution">
    <text evidence="5">The sequence shown here is derived from an EMBL/GenBank/DDBJ whole genome shotgun (WGS) entry which is preliminary data.</text>
</comment>
<dbReference type="PRINTS" id="PR00032">
    <property type="entry name" value="HTHARAC"/>
</dbReference>
<evidence type="ECO:0000256" key="1">
    <source>
        <dbReference type="ARBA" id="ARBA00023015"/>
    </source>
</evidence>
<dbReference type="InterPro" id="IPR014710">
    <property type="entry name" value="RmlC-like_jellyroll"/>
</dbReference>
<keyword evidence="3" id="KW-0804">Transcription</keyword>
<evidence type="ECO:0000313" key="5">
    <source>
        <dbReference type="EMBL" id="OIR12803.1"/>
    </source>
</evidence>
<dbReference type="InterPro" id="IPR018062">
    <property type="entry name" value="HTH_AraC-typ_CS"/>
</dbReference>
<protein>
    <submittedName>
        <fullName evidence="5">RCS-specific HTH-type transcriptional activator RclR</fullName>
    </submittedName>
</protein>
<dbReference type="InterPro" id="IPR020449">
    <property type="entry name" value="Tscrpt_reg_AraC-type_HTH"/>
</dbReference>
<gene>
    <name evidence="5" type="primary">rclR_1</name>
    <name evidence="5" type="ORF">GALL_58700</name>
</gene>
<dbReference type="PANTHER" id="PTHR43280">
    <property type="entry name" value="ARAC-FAMILY TRANSCRIPTIONAL REGULATOR"/>
    <property type="match status" value="1"/>
</dbReference>
<keyword evidence="2" id="KW-0238">DNA-binding</keyword>
<dbReference type="PROSITE" id="PS01124">
    <property type="entry name" value="HTH_ARAC_FAMILY_2"/>
    <property type="match status" value="1"/>
</dbReference>
<dbReference type="SUPFAM" id="SSF46689">
    <property type="entry name" value="Homeodomain-like"/>
    <property type="match status" value="2"/>
</dbReference>
<accession>A0A1J5SXW8</accession>
<dbReference type="Gene3D" id="1.10.10.60">
    <property type="entry name" value="Homeodomain-like"/>
    <property type="match status" value="2"/>
</dbReference>
<sequence length="284" mass="32796">MKVIPFKIPHTGKDAIHVQVDKVPHFYNHLHQHEEIQLTLIIKSEGTMIAGDHVGRFAEGDVYVIGSNQPHVFRNDASYFRRKKQAESITVFFGEHTLGKAFWQAPEIKSFQYFFRNSNGGFKITGTKKELLKTKLMQIADADGFDKLLLFVEIIKLLSNKKDLKPLSKITMQRSIKTFDGNRLNNILEFIFKESHRSIKLSEIASVANLTPEAFCKYFKTRTRKTYVHFLNEIRINNACQLLMNEDIPVTTVCYRVGFNNLSNFNKVFKKITGKTPKTYKQIS</sequence>
<dbReference type="SMART" id="SM00342">
    <property type="entry name" value="HTH_ARAC"/>
    <property type="match status" value="1"/>
</dbReference>
<dbReference type="SUPFAM" id="SSF51182">
    <property type="entry name" value="RmlC-like cupins"/>
    <property type="match status" value="1"/>
</dbReference>